<dbReference type="AlphaFoldDB" id="A0A6G9GTV4"/>
<dbReference type="Proteomes" id="UP000501179">
    <property type="component" value="Chromosome"/>
</dbReference>
<dbReference type="Gene3D" id="3.30.530.20">
    <property type="match status" value="1"/>
</dbReference>
<dbReference type="Pfam" id="PF10604">
    <property type="entry name" value="Polyketide_cyc2"/>
    <property type="match status" value="1"/>
</dbReference>
<dbReference type="SUPFAM" id="SSF55961">
    <property type="entry name" value="Bet v1-like"/>
    <property type="match status" value="1"/>
</dbReference>
<organism evidence="1 2">
    <name type="scientific">Streptomyces liangshanensis</name>
    <dbReference type="NCBI Taxonomy" id="2717324"/>
    <lineage>
        <taxon>Bacteria</taxon>
        <taxon>Bacillati</taxon>
        <taxon>Actinomycetota</taxon>
        <taxon>Actinomycetes</taxon>
        <taxon>Kitasatosporales</taxon>
        <taxon>Streptomycetaceae</taxon>
        <taxon>Streptomyces</taxon>
    </lineage>
</organism>
<name>A0A6G9GTV4_9ACTN</name>
<reference evidence="1 2" key="1">
    <citation type="submission" date="2020-03" db="EMBL/GenBank/DDBJ databases">
        <title>A novel species.</title>
        <authorList>
            <person name="Gao J."/>
        </authorList>
    </citation>
    <scope>NUCLEOTIDE SEQUENCE [LARGE SCALE GENOMIC DNA]</scope>
    <source>
        <strain evidence="1 2">QMT-12</strain>
    </source>
</reference>
<dbReference type="CDD" id="cd07812">
    <property type="entry name" value="SRPBCC"/>
    <property type="match status" value="1"/>
</dbReference>
<dbReference type="InterPro" id="IPR023393">
    <property type="entry name" value="START-like_dom_sf"/>
</dbReference>
<proteinExistence type="predicted"/>
<accession>A0A6G9GTV4</accession>
<evidence type="ECO:0000313" key="2">
    <source>
        <dbReference type="Proteomes" id="UP000501179"/>
    </source>
</evidence>
<keyword evidence="2" id="KW-1185">Reference proteome</keyword>
<dbReference type="RefSeq" id="WP_167023604.1">
    <property type="nucleotide sequence ID" value="NZ_CP050177.1"/>
</dbReference>
<protein>
    <submittedName>
        <fullName evidence="1">SRPBCC family protein</fullName>
    </submittedName>
</protein>
<gene>
    <name evidence="1" type="ORF">HA039_03525</name>
</gene>
<evidence type="ECO:0000313" key="1">
    <source>
        <dbReference type="EMBL" id="QIQ01489.1"/>
    </source>
</evidence>
<dbReference type="KEGG" id="slia:HA039_03525"/>
<sequence>MAVRHQLIARDPDAVWAVLSDASRYADWVVGTSGTEPAGGDWPEVGSSLAYTVTLGPRSFEGRTVVRRVEEPRILELEAHSGPLGTARIALDVRPWGEQTLVILDEHPLRGWGALAHNVVLDALIQLRHRSMLGRLAKVVEESREPGETYAADARPAAARKG</sequence>
<dbReference type="EMBL" id="CP050177">
    <property type="protein sequence ID" value="QIQ01489.1"/>
    <property type="molecule type" value="Genomic_DNA"/>
</dbReference>
<dbReference type="InterPro" id="IPR019587">
    <property type="entry name" value="Polyketide_cyclase/dehydratase"/>
</dbReference>